<dbReference type="InterPro" id="IPR003660">
    <property type="entry name" value="HAMP_dom"/>
</dbReference>
<name>A0A6B3SWW8_9BURK</name>
<dbReference type="InterPro" id="IPR003661">
    <property type="entry name" value="HisK_dim/P_dom"/>
</dbReference>
<dbReference type="InterPro" id="IPR003594">
    <property type="entry name" value="HATPase_dom"/>
</dbReference>
<comment type="caution">
    <text evidence="10">The sequence shown here is derived from an EMBL/GenBank/DDBJ whole genome shotgun (WGS) entry which is preliminary data.</text>
</comment>
<keyword evidence="7" id="KW-1133">Transmembrane helix</keyword>
<dbReference type="RefSeq" id="WP_163967914.1">
    <property type="nucleotide sequence ID" value="NZ_JAAIVB010000078.1"/>
</dbReference>
<dbReference type="PANTHER" id="PTHR43065:SF42">
    <property type="entry name" value="TWO-COMPONENT SENSOR PPRA"/>
    <property type="match status" value="1"/>
</dbReference>
<keyword evidence="11" id="KW-1185">Reference proteome</keyword>
<dbReference type="CDD" id="cd00082">
    <property type="entry name" value="HisKA"/>
    <property type="match status" value="1"/>
</dbReference>
<proteinExistence type="predicted"/>
<keyword evidence="7" id="KW-0812">Transmembrane</keyword>
<dbReference type="InterPro" id="IPR005467">
    <property type="entry name" value="His_kinase_dom"/>
</dbReference>
<keyword evidence="7" id="KW-0472">Membrane</keyword>
<feature type="transmembrane region" description="Helical" evidence="7">
    <location>
        <begin position="12"/>
        <end position="31"/>
    </location>
</feature>
<evidence type="ECO:0000259" key="9">
    <source>
        <dbReference type="PROSITE" id="PS50885"/>
    </source>
</evidence>
<dbReference type="Pfam" id="PF02518">
    <property type="entry name" value="HATPase_c"/>
    <property type="match status" value="1"/>
</dbReference>
<dbReference type="SUPFAM" id="SSF47384">
    <property type="entry name" value="Homodimeric domain of signal transducing histidine kinase"/>
    <property type="match status" value="1"/>
</dbReference>
<feature type="domain" description="Histidine kinase" evidence="8">
    <location>
        <begin position="280"/>
        <end position="511"/>
    </location>
</feature>
<keyword evidence="5" id="KW-0808">Transferase</keyword>
<evidence type="ECO:0000259" key="8">
    <source>
        <dbReference type="PROSITE" id="PS50109"/>
    </source>
</evidence>
<evidence type="ECO:0000313" key="10">
    <source>
        <dbReference type="EMBL" id="NEX63985.1"/>
    </source>
</evidence>
<dbReference type="Gene3D" id="3.30.565.10">
    <property type="entry name" value="Histidine kinase-like ATPase, C-terminal domain"/>
    <property type="match status" value="1"/>
</dbReference>
<dbReference type="PRINTS" id="PR00344">
    <property type="entry name" value="BCTRLSENSOR"/>
</dbReference>
<evidence type="ECO:0000256" key="5">
    <source>
        <dbReference type="ARBA" id="ARBA00022679"/>
    </source>
</evidence>
<comment type="catalytic activity">
    <reaction evidence="1">
        <text>ATP + protein L-histidine = ADP + protein N-phospho-L-histidine.</text>
        <dbReference type="EC" id="2.7.13.3"/>
    </reaction>
</comment>
<dbReference type="InterPro" id="IPR036097">
    <property type="entry name" value="HisK_dim/P_sf"/>
</dbReference>
<dbReference type="CDD" id="cd06225">
    <property type="entry name" value="HAMP"/>
    <property type="match status" value="1"/>
</dbReference>
<evidence type="ECO:0000256" key="7">
    <source>
        <dbReference type="SAM" id="Phobius"/>
    </source>
</evidence>
<evidence type="ECO:0000256" key="6">
    <source>
        <dbReference type="ARBA" id="ARBA00022777"/>
    </source>
</evidence>
<evidence type="ECO:0000256" key="2">
    <source>
        <dbReference type="ARBA" id="ARBA00004370"/>
    </source>
</evidence>
<dbReference type="EMBL" id="JAAIVB010000078">
    <property type="protein sequence ID" value="NEX63985.1"/>
    <property type="molecule type" value="Genomic_DNA"/>
</dbReference>
<dbReference type="PROSITE" id="PS50109">
    <property type="entry name" value="HIS_KIN"/>
    <property type="match status" value="1"/>
</dbReference>
<evidence type="ECO:0000256" key="1">
    <source>
        <dbReference type="ARBA" id="ARBA00000085"/>
    </source>
</evidence>
<reference evidence="10 11" key="1">
    <citation type="submission" date="2020-02" db="EMBL/GenBank/DDBJ databases">
        <authorList>
            <person name="Kim M.K."/>
        </authorList>
    </citation>
    <scope>NUCLEOTIDE SEQUENCE [LARGE SCALE GENOMIC DNA]</scope>
    <source>
        <strain evidence="10 11">17J57-3</strain>
    </source>
</reference>
<dbReference type="Gene3D" id="6.10.340.10">
    <property type="match status" value="1"/>
</dbReference>
<protein>
    <recommendedName>
        <fullName evidence="3">histidine kinase</fullName>
        <ecNumber evidence="3">2.7.13.3</ecNumber>
    </recommendedName>
</protein>
<evidence type="ECO:0000256" key="4">
    <source>
        <dbReference type="ARBA" id="ARBA00022553"/>
    </source>
</evidence>
<evidence type="ECO:0000256" key="3">
    <source>
        <dbReference type="ARBA" id="ARBA00012438"/>
    </source>
</evidence>
<comment type="subcellular location">
    <subcellularLocation>
        <location evidence="2">Membrane</location>
    </subcellularLocation>
</comment>
<dbReference type="GO" id="GO:0000155">
    <property type="term" value="F:phosphorelay sensor kinase activity"/>
    <property type="evidence" value="ECO:0007669"/>
    <property type="project" value="InterPro"/>
</dbReference>
<feature type="transmembrane region" description="Helical" evidence="7">
    <location>
        <begin position="162"/>
        <end position="184"/>
    </location>
</feature>
<keyword evidence="4" id="KW-0597">Phosphoprotein</keyword>
<dbReference type="InterPro" id="IPR036890">
    <property type="entry name" value="HATPase_C_sf"/>
</dbReference>
<organism evidence="10 11">
    <name type="scientific">Noviherbaspirillum galbum</name>
    <dbReference type="NCBI Taxonomy" id="2709383"/>
    <lineage>
        <taxon>Bacteria</taxon>
        <taxon>Pseudomonadati</taxon>
        <taxon>Pseudomonadota</taxon>
        <taxon>Betaproteobacteria</taxon>
        <taxon>Burkholderiales</taxon>
        <taxon>Oxalobacteraceae</taxon>
        <taxon>Noviherbaspirillum</taxon>
    </lineage>
</organism>
<dbReference type="Proteomes" id="UP000482155">
    <property type="component" value="Unassembled WGS sequence"/>
</dbReference>
<dbReference type="CDD" id="cd00075">
    <property type="entry name" value="HATPase"/>
    <property type="match status" value="1"/>
</dbReference>
<evidence type="ECO:0000313" key="11">
    <source>
        <dbReference type="Proteomes" id="UP000482155"/>
    </source>
</evidence>
<dbReference type="PROSITE" id="PS50885">
    <property type="entry name" value="HAMP"/>
    <property type="match status" value="1"/>
</dbReference>
<dbReference type="Pfam" id="PF00672">
    <property type="entry name" value="HAMP"/>
    <property type="match status" value="1"/>
</dbReference>
<dbReference type="Gene3D" id="1.10.287.130">
    <property type="match status" value="1"/>
</dbReference>
<feature type="domain" description="HAMP" evidence="9">
    <location>
        <begin position="181"/>
        <end position="235"/>
    </location>
</feature>
<dbReference type="PANTHER" id="PTHR43065">
    <property type="entry name" value="SENSOR HISTIDINE KINASE"/>
    <property type="match status" value="1"/>
</dbReference>
<keyword evidence="6" id="KW-0418">Kinase</keyword>
<dbReference type="SUPFAM" id="SSF55874">
    <property type="entry name" value="ATPase domain of HSP90 chaperone/DNA topoisomerase II/histidine kinase"/>
    <property type="match status" value="1"/>
</dbReference>
<sequence length="517" mass="56221">MRSIYLRLNLLYVIIVTTVLAISGASSYYGLRYDLERRHDELRSGLLTRLQSSAPLALWDFDTDKINGLLDGEMLPSEVLAICVFDTSGNLFAGKMRADDGGVTTAALTKLPAGETVDAPLLFQRRDTNGASSNQIKVGRVSIVFSRAAIARTLQEAVARKALEILVLDVLLVVALSLGLRMVFAPLRQLKSGLFTLASDSSHDVDELPEDRQDEIGDLVRAFNRILRRLKEIINQTRKAEESARLASAETAKAYDDLRMAQASLLEAERLASLGGLVAGVAHEINTPVGITLTSASVLREATGAIQERMREGGMKKSDLAGYVETADESTRLILANAERAAQLIQSFKQIAVDQTNEARRSFTLHAYLNEVTTSLNPRIKKSRVRVLVDCPEDIAIDSYPGALAQIVTNLIMNALVHAFGPEQPGTITIRARQSAGQVELLFADDGKGIAPENISKIFEPFFTTQRGHGGTGLGLNIVYNLVAKQFGGTVKVDSRLGHGTRFTISFPATAPQEEFA</sequence>
<dbReference type="SMART" id="SM00304">
    <property type="entry name" value="HAMP"/>
    <property type="match status" value="1"/>
</dbReference>
<accession>A0A6B3SWW8</accession>
<gene>
    <name evidence="10" type="ORF">G3574_23125</name>
</gene>
<dbReference type="GO" id="GO:0016020">
    <property type="term" value="C:membrane"/>
    <property type="evidence" value="ECO:0007669"/>
    <property type="project" value="UniProtKB-SubCell"/>
</dbReference>
<dbReference type="EC" id="2.7.13.3" evidence="3"/>
<dbReference type="SUPFAM" id="SSF158472">
    <property type="entry name" value="HAMP domain-like"/>
    <property type="match status" value="1"/>
</dbReference>
<dbReference type="InterPro" id="IPR004358">
    <property type="entry name" value="Sig_transdc_His_kin-like_C"/>
</dbReference>
<dbReference type="AlphaFoldDB" id="A0A6B3SWW8"/>
<dbReference type="SMART" id="SM00387">
    <property type="entry name" value="HATPase_c"/>
    <property type="match status" value="1"/>
</dbReference>